<dbReference type="InterPro" id="IPR005537">
    <property type="entry name" value="RAMP_III_fam"/>
</dbReference>
<proteinExistence type="predicted"/>
<reference evidence="3" key="1">
    <citation type="journal article" date="2022" name="Med Res Arch">
        <title>Genomic identification of streptococcal strains and relation to clinical characteristics. A substudy to The Partial Oral Treatment of Endocarditis (POET) Trial.</title>
        <authorList>
            <person name="Christensen J."/>
            <person name="Jensen C."/>
            <person name="Dargis R."/>
            <person name="Nielsen X."/>
            <person name="Pries- Heje M."/>
            <person name="Wiingaard C."/>
            <person name="Ihlemann N."/>
            <person name="Gill S."/>
            <person name="Bruun N."/>
            <person name="Elming H."/>
            <person name="Povlsen J."/>
            <person name="Madsen T."/>
            <person name="Jensen K."/>
            <person name="Fuursted K."/>
            <person name="Ostergaard L."/>
            <person name="Christiansen U."/>
            <person name="Rosenvinge F."/>
            <person name="Helweg-Larsen J."/>
            <person name="Fosbol E."/>
            <person name="Kober L."/>
            <person name="Torp-Pedersen C."/>
            <person name="Tonder N."/>
            <person name="Moser C."/>
            <person name="Iversen K."/>
            <person name="Bundgaard H."/>
        </authorList>
    </citation>
    <scope>NUCLEOTIDE SEQUENCE</scope>
    <source>
        <strain evidence="3">K13014465</strain>
    </source>
</reference>
<dbReference type="GO" id="GO:0051607">
    <property type="term" value="P:defense response to virus"/>
    <property type="evidence" value="ECO:0007669"/>
    <property type="project" value="UniProtKB-KW"/>
</dbReference>
<comment type="caution">
    <text evidence="3">The sequence shown here is derived from an EMBL/GenBank/DDBJ whole genome shotgun (WGS) entry which is preliminary data.</text>
</comment>
<evidence type="ECO:0000313" key="4">
    <source>
        <dbReference type="Proteomes" id="UP001208029"/>
    </source>
</evidence>
<sequence length="597" mass="69189">MADNTYKFINPYTFLPIKDEAPNRTNLRKGSLSGRIHCKLSIESPTFIPNTSKTFEEKFDKDTLKGQDFFSYQDLSQESKFPLKAPGQPRIPGSEIRGMIRNVYEQLTNSCLSVIDDKNLTHMRISLSKEPGLWNRKENTLIGCERRKISKAEIKSKYYKSGERICYGNSYKVGHVIVGEYFSKNKKKSESLFYPKEIYQKFKHNEQEINLYEATYQEIESITKDSTAACFLIQPNDIVRFEKVLEEYGKKNAHRDYAKAYFNVDKNPILPVFYTQVDGVLYMSPACITREVFNHTISEILRDNHSGHQPCDGAGDQWCPACCLFGKIGQDGEGYALASRLRFCDSEPIREAEFEAPLVLPILGEPHYSATEFYLQPPKDGNTRFWNYDYHIKGRTADTNISHADRESYTPRLTGRKVYWLGQDTHAKDKYNKNNYKMRNKVRCLTKGNCEFDIFFEDVTEEELKLLLWCIRLEPDSDCFHRIGRGKPFGMGKVKIIVEGLDEITYSLDENHKLKRNTRDIKSDYEGISYSDEQKAIMKHLSSYMKVINDTIDYPRLEENGPIYEWFANNKGKNLGKVYIREILAPYPETGVVSRDN</sequence>
<reference evidence="3" key="2">
    <citation type="submission" date="2022-02" db="EMBL/GenBank/DDBJ databases">
        <authorList>
            <person name="Christensen J.J.E."/>
            <person name="Jensen C.S."/>
            <person name="Nielsen X.C."/>
            <person name="Dargis R."/>
        </authorList>
    </citation>
    <scope>NUCLEOTIDE SEQUENCE</scope>
    <source>
        <strain evidence="3">K13014465</strain>
    </source>
</reference>
<evidence type="ECO:0000259" key="2">
    <source>
        <dbReference type="Pfam" id="PF03787"/>
    </source>
</evidence>
<gene>
    <name evidence="3" type="ORF">MK546_02590</name>
</gene>
<dbReference type="Proteomes" id="UP001208029">
    <property type="component" value="Unassembled WGS sequence"/>
</dbReference>
<accession>A0AAW5WL89</accession>
<dbReference type="RefSeq" id="WP_181951205.1">
    <property type="nucleotide sequence ID" value="NZ_CABPTQ010000001.1"/>
</dbReference>
<dbReference type="Pfam" id="PF03787">
    <property type="entry name" value="RAMPs"/>
    <property type="match status" value="1"/>
</dbReference>
<protein>
    <submittedName>
        <fullName evidence="3">RAMP superfamily CRISPR-associated protein</fullName>
    </submittedName>
</protein>
<evidence type="ECO:0000256" key="1">
    <source>
        <dbReference type="ARBA" id="ARBA00023118"/>
    </source>
</evidence>
<keyword evidence="1" id="KW-0051">Antiviral defense</keyword>
<evidence type="ECO:0000313" key="3">
    <source>
        <dbReference type="EMBL" id="MCY7220976.1"/>
    </source>
</evidence>
<dbReference type="AlphaFoldDB" id="A0AAW5WL89"/>
<dbReference type="EMBL" id="JAKUYZ010000005">
    <property type="protein sequence ID" value="MCY7220976.1"/>
    <property type="molecule type" value="Genomic_DNA"/>
</dbReference>
<name>A0AAW5WL89_STRCR</name>
<feature type="domain" description="CRISPR type III-associated protein" evidence="2">
    <location>
        <begin position="41"/>
        <end position="240"/>
    </location>
</feature>
<organism evidence="3 4">
    <name type="scientific">Streptococcus cristatus</name>
    <dbReference type="NCBI Taxonomy" id="45634"/>
    <lineage>
        <taxon>Bacteria</taxon>
        <taxon>Bacillati</taxon>
        <taxon>Bacillota</taxon>
        <taxon>Bacilli</taxon>
        <taxon>Lactobacillales</taxon>
        <taxon>Streptococcaceae</taxon>
        <taxon>Streptococcus</taxon>
    </lineage>
</organism>